<dbReference type="OrthoDB" id="9768084at2"/>
<proteinExistence type="predicted"/>
<organism evidence="2 3">
    <name type="scientific">Streptomyces scabiei</name>
    <dbReference type="NCBI Taxonomy" id="1930"/>
    <lineage>
        <taxon>Bacteria</taxon>
        <taxon>Bacillati</taxon>
        <taxon>Actinomycetota</taxon>
        <taxon>Actinomycetes</taxon>
        <taxon>Kitasatosporales</taxon>
        <taxon>Streptomycetaceae</taxon>
        <taxon>Streptomyces</taxon>
    </lineage>
</organism>
<dbReference type="RefSeq" id="WP_059082486.1">
    <property type="nucleotide sequence ID" value="NZ_BCMM01000027.1"/>
</dbReference>
<keyword evidence="2" id="KW-0418">Kinase</keyword>
<dbReference type="AlphaFoldDB" id="A0A100JSW8"/>
<reference evidence="3" key="1">
    <citation type="submission" date="2015-11" db="EMBL/GenBank/DDBJ databases">
        <authorList>
            <consortium name="Cross-ministerial Strategic Innovation Promotion Program (SIP) consortium"/>
            <person name="Tomihama T."/>
            <person name="Ikenaga M."/>
            <person name="Sakai M."/>
            <person name="Okubo T."/>
            <person name="Ikeda S."/>
        </authorList>
    </citation>
    <scope>NUCLEOTIDE SEQUENCE [LARGE SCALE GENOMIC DNA]</scope>
    <source>
        <strain evidence="3">S58</strain>
    </source>
</reference>
<comment type="caution">
    <text evidence="2">The sequence shown here is derived from an EMBL/GenBank/DDBJ whole genome shotgun (WGS) entry which is preliminary data.</text>
</comment>
<dbReference type="InterPro" id="IPR051344">
    <property type="entry name" value="Vgb"/>
</dbReference>
<accession>A0A100JSW8</accession>
<dbReference type="SUPFAM" id="SSF63825">
    <property type="entry name" value="YWTD domain"/>
    <property type="match status" value="1"/>
</dbReference>
<dbReference type="Proteomes" id="UP000067448">
    <property type="component" value="Unassembled WGS sequence"/>
</dbReference>
<dbReference type="Gene3D" id="2.120.10.30">
    <property type="entry name" value="TolB, C-terminal domain"/>
    <property type="match status" value="3"/>
</dbReference>
<gene>
    <name evidence="2" type="primary">pknD</name>
    <name evidence="2" type="ORF">SsS58_05492</name>
</gene>
<dbReference type="GO" id="GO:0004674">
    <property type="term" value="F:protein serine/threonine kinase activity"/>
    <property type="evidence" value="ECO:0007669"/>
    <property type="project" value="UniProtKB-EC"/>
</dbReference>
<dbReference type="SUPFAM" id="SSF101898">
    <property type="entry name" value="NHL repeat"/>
    <property type="match status" value="1"/>
</dbReference>
<dbReference type="PANTHER" id="PTHR40274">
    <property type="entry name" value="VIRGINIAMYCIN B LYASE"/>
    <property type="match status" value="1"/>
</dbReference>
<dbReference type="SUPFAM" id="SSF63829">
    <property type="entry name" value="Calcium-dependent phosphotriesterase"/>
    <property type="match status" value="1"/>
</dbReference>
<keyword evidence="2" id="KW-0808">Transferase</keyword>
<sequence>MTGSGAAPGPRGNRYDESGELRTTSARWRARRLNPPSPLWGSNGVAFGPDGRLYVAQFLAGQISAVDPATGDVEVVVPMDGPVQSPDDLAFGADGSMYVADLVPGRVWRRTPTGEYTLVSEEVTNPNGIMCVGNRLFVNEMRPGGRLLELFPDGGEPVVLTEGLALGNAMQLGPDGHIYYPHMITAQVWRIPPDGGTPEVVAEDVHEPVAVRFDRGGVLHVLSRGVEGIVTRIDLHGSGTRTLRPSGLTGLDNAAFDAENRMFVSSYAAGGITELHPDGRTREIVRRGFGGPYGVTVDLGGTVHAADHYRLASPAAVDEGEPPGGAPRPGADGVRTRLLLPFAHGITAEGRLLHHTSQFGTVRTYDTVSGAVRERARGLDRPLGIAVGPDGALVVAETGAGRVLALGDEDGDGDGPGSVTVLADGLDRPTDVVFDAEGRLYVSEERLGTVLRIGTDGATVVVADGLGSPQGLAVLDTELFVVEAGSRRLRSVSLVSGASRIEAEDLPVGPPPGVVPRTEPALFADVMPGLPRRFAGLAAAPDGTLLLSADGEGTVLRLTRRAESRTEG</sequence>
<evidence type="ECO:0000313" key="2">
    <source>
        <dbReference type="EMBL" id="GAQ65085.1"/>
    </source>
</evidence>
<protein>
    <submittedName>
        <fullName evidence="2">Serine/threonine-protein kinase PknD</fullName>
        <ecNumber evidence="2">2.7.11.1</ecNumber>
    </submittedName>
</protein>
<reference evidence="2 3" key="2">
    <citation type="journal article" date="2016" name="Genome Announc.">
        <title>Draft Genome Sequences of Streptomyces scabiei S58, Streptomyces turgidiscabies T45, and Streptomyces acidiscabies a10, the Pathogens of Potato Common Scab, Isolated in Japan.</title>
        <authorList>
            <person name="Tomihama T."/>
            <person name="Nishi Y."/>
            <person name="Sakai M."/>
            <person name="Ikenaga M."/>
            <person name="Okubo T."/>
            <person name="Ikeda S."/>
        </authorList>
    </citation>
    <scope>NUCLEOTIDE SEQUENCE [LARGE SCALE GENOMIC DNA]</scope>
    <source>
        <strain evidence="2 3">S58</strain>
    </source>
</reference>
<evidence type="ECO:0000313" key="3">
    <source>
        <dbReference type="Proteomes" id="UP000067448"/>
    </source>
</evidence>
<dbReference type="EMBL" id="BCMM01000027">
    <property type="protein sequence ID" value="GAQ65085.1"/>
    <property type="molecule type" value="Genomic_DNA"/>
</dbReference>
<feature type="region of interest" description="Disordered" evidence="1">
    <location>
        <begin position="1"/>
        <end position="32"/>
    </location>
</feature>
<dbReference type="PANTHER" id="PTHR40274:SF4">
    <property type="entry name" value="BLL1406 PROTEIN"/>
    <property type="match status" value="1"/>
</dbReference>
<dbReference type="EC" id="2.7.11.1" evidence="2"/>
<dbReference type="InterPro" id="IPR011042">
    <property type="entry name" value="6-blade_b-propeller_TolB-like"/>
</dbReference>
<name>A0A100JSW8_STRSC</name>
<evidence type="ECO:0000256" key="1">
    <source>
        <dbReference type="SAM" id="MobiDB-lite"/>
    </source>
</evidence>
<reference evidence="3" key="3">
    <citation type="submission" date="2016-02" db="EMBL/GenBank/DDBJ databases">
        <title>Draft genome of pathogenic Streptomyces sp. in Japan.</title>
        <authorList>
            <person name="Tomihama T."/>
            <person name="Ikenaga M."/>
            <person name="Sakai M."/>
            <person name="Okubo T."/>
            <person name="Ikeda S."/>
        </authorList>
    </citation>
    <scope>NUCLEOTIDE SEQUENCE [LARGE SCALE GENOMIC DNA]</scope>
    <source>
        <strain evidence="3">S58</strain>
    </source>
</reference>